<dbReference type="EMBL" id="JASNJE010000015">
    <property type="protein sequence ID" value="MDK3074026.1"/>
    <property type="molecule type" value="Genomic_DNA"/>
</dbReference>
<accession>A0ABT7FFV6</accession>
<comment type="caution">
    <text evidence="1">The sequence shown here is derived from an EMBL/GenBank/DDBJ whole genome shotgun (WGS) entry which is preliminary data.</text>
</comment>
<reference evidence="1 2" key="1">
    <citation type="submission" date="2023-05" db="EMBL/GenBank/DDBJ databases">
        <title>Sedimentitalea sp. nov. JM2-8.</title>
        <authorList>
            <person name="Huang J."/>
        </authorList>
    </citation>
    <scope>NUCLEOTIDE SEQUENCE [LARGE SCALE GENOMIC DNA]</scope>
    <source>
        <strain evidence="1 2">JM2-8</strain>
    </source>
</reference>
<evidence type="ECO:0000313" key="1">
    <source>
        <dbReference type="EMBL" id="MDK3074026.1"/>
    </source>
</evidence>
<organism evidence="1 2">
    <name type="scientific">Sedimentitalea xiamensis</name>
    <dbReference type="NCBI Taxonomy" id="3050037"/>
    <lineage>
        <taxon>Bacteria</taxon>
        <taxon>Pseudomonadati</taxon>
        <taxon>Pseudomonadota</taxon>
        <taxon>Alphaproteobacteria</taxon>
        <taxon>Rhodobacterales</taxon>
        <taxon>Paracoccaceae</taxon>
        <taxon>Sedimentitalea</taxon>
    </lineage>
</organism>
<protein>
    <submittedName>
        <fullName evidence="1">Uncharacterized protein</fullName>
    </submittedName>
</protein>
<evidence type="ECO:0000313" key="2">
    <source>
        <dbReference type="Proteomes" id="UP001227126"/>
    </source>
</evidence>
<dbReference type="RefSeq" id="WP_284485961.1">
    <property type="nucleotide sequence ID" value="NZ_JASNJE010000015.1"/>
</dbReference>
<keyword evidence="2" id="KW-1185">Reference proteome</keyword>
<dbReference type="Proteomes" id="UP001227126">
    <property type="component" value="Unassembled WGS sequence"/>
</dbReference>
<proteinExistence type="predicted"/>
<name>A0ABT7FFV6_9RHOB</name>
<gene>
    <name evidence="1" type="ORF">QO034_12970</name>
</gene>
<sequence length="63" mass="7206">MIDVQKLPLWHRVRSDPSQGATRSAPRRRNAPVFIHDAVTPLRNETILLKMLRDQAATDDDQS</sequence>